<comment type="caution">
    <text evidence="1">The sequence shown here is derived from an EMBL/GenBank/DDBJ whole genome shotgun (WGS) entry which is preliminary data.</text>
</comment>
<protein>
    <submittedName>
        <fullName evidence="1">Uncharacterized protein</fullName>
    </submittedName>
</protein>
<dbReference type="AlphaFoldDB" id="A0A9P8YC85"/>
<dbReference type="OrthoDB" id="4360026at2759"/>
<dbReference type="RefSeq" id="XP_046015814.1">
    <property type="nucleotide sequence ID" value="XM_046149733.1"/>
</dbReference>
<dbReference type="EMBL" id="JAGTJQ010000003">
    <property type="protein sequence ID" value="KAH7035721.1"/>
    <property type="molecule type" value="Genomic_DNA"/>
</dbReference>
<proteinExistence type="predicted"/>
<evidence type="ECO:0000313" key="2">
    <source>
        <dbReference type="Proteomes" id="UP000756346"/>
    </source>
</evidence>
<reference evidence="1" key="1">
    <citation type="journal article" date="2021" name="Nat. Commun.">
        <title>Genetic determinants of endophytism in the Arabidopsis root mycobiome.</title>
        <authorList>
            <person name="Mesny F."/>
            <person name="Miyauchi S."/>
            <person name="Thiergart T."/>
            <person name="Pickel B."/>
            <person name="Atanasova L."/>
            <person name="Karlsson M."/>
            <person name="Huettel B."/>
            <person name="Barry K.W."/>
            <person name="Haridas S."/>
            <person name="Chen C."/>
            <person name="Bauer D."/>
            <person name="Andreopoulos W."/>
            <person name="Pangilinan J."/>
            <person name="LaButti K."/>
            <person name="Riley R."/>
            <person name="Lipzen A."/>
            <person name="Clum A."/>
            <person name="Drula E."/>
            <person name="Henrissat B."/>
            <person name="Kohler A."/>
            <person name="Grigoriev I.V."/>
            <person name="Martin F.M."/>
            <person name="Hacquard S."/>
        </authorList>
    </citation>
    <scope>NUCLEOTIDE SEQUENCE</scope>
    <source>
        <strain evidence="1">MPI-CAGE-CH-0230</strain>
    </source>
</reference>
<dbReference type="Proteomes" id="UP000756346">
    <property type="component" value="Unassembled WGS sequence"/>
</dbReference>
<name>A0A9P8YC85_9PEZI</name>
<accession>A0A9P8YC85</accession>
<organism evidence="1 2">
    <name type="scientific">Microdochium trichocladiopsis</name>
    <dbReference type="NCBI Taxonomy" id="1682393"/>
    <lineage>
        <taxon>Eukaryota</taxon>
        <taxon>Fungi</taxon>
        <taxon>Dikarya</taxon>
        <taxon>Ascomycota</taxon>
        <taxon>Pezizomycotina</taxon>
        <taxon>Sordariomycetes</taxon>
        <taxon>Xylariomycetidae</taxon>
        <taxon>Xylariales</taxon>
        <taxon>Microdochiaceae</taxon>
        <taxon>Microdochium</taxon>
    </lineage>
</organism>
<gene>
    <name evidence="1" type="ORF">B0I36DRAFT_240088</name>
</gene>
<dbReference type="GeneID" id="70179279"/>
<sequence>MAETINETRRIARLIRHPDHCPVTCAWTFETCQQAMRGRSVPDNLNCPVVRLCIVSGIRHNPGYCDELRSTNDAYFIRALNARDIMSGKIPEILDPDHVPYCIWYPEVGPEAVYRQLAQRYPPLKYNVGRACAVAGYHELYESLGLLPDLAIAEEARDNMSRNPKSKIILDAVLGQSQQWLVMDDYSRSVREQPERAHHGLNGDTAVRSTLQRRRKLEDPGIQGSPDLDDPDYDEVSIYHNITEDFNISEIESSPYDQYSQNTQITDLLWSPLPQHLPSGNKDILILMAAWYGDIDRYSRLRRAGFRLDREDSFITRGIYHNVMFAKWWTMQPAGERAPFEMAITARYIMSNDLSRVPVVPLPHAPNRLCGHLPYVIWFPDQAIHETYEELARRQPGMKPAVARACIAANLPELWALLDPEPDKGLWEEAEKSANPMFRDYLKRRCAEAGINPLVRDLPHPIGLDQAQYEHYYLSPSYFRKSQLPPCLTVKHFDWGEVPQTGRYNGYEADVSQVELFACAPESLRPPAHAKCLHVNEVYRAMKDRPPTSPLTPFVEDGIKGIREPPRPWPSWYYRGRSRRFGGPRGVRGGRIRPAGGRNI</sequence>
<keyword evidence="2" id="KW-1185">Reference proteome</keyword>
<evidence type="ECO:0000313" key="1">
    <source>
        <dbReference type="EMBL" id="KAH7035721.1"/>
    </source>
</evidence>